<keyword evidence="7" id="KW-0067">ATP-binding</keyword>
<keyword evidence="3" id="KW-0479">Metal-binding</keyword>
<dbReference type="GO" id="GO:0046872">
    <property type="term" value="F:metal ion binding"/>
    <property type="evidence" value="ECO:0007669"/>
    <property type="project" value="UniProtKB-KW"/>
</dbReference>
<dbReference type="SUPFAM" id="SSF109604">
    <property type="entry name" value="HD-domain/PDEase-like"/>
    <property type="match status" value="1"/>
</dbReference>
<organism evidence="11 12">
    <name type="scientific">Rosistilla ulvae</name>
    <dbReference type="NCBI Taxonomy" id="1930277"/>
    <lineage>
        <taxon>Bacteria</taxon>
        <taxon>Pseudomonadati</taxon>
        <taxon>Planctomycetota</taxon>
        <taxon>Planctomycetia</taxon>
        <taxon>Pirellulales</taxon>
        <taxon>Pirellulaceae</taxon>
        <taxon>Rosistilla</taxon>
    </lineage>
</organism>
<dbReference type="InterPro" id="IPR038257">
    <property type="entry name" value="CRISPR-assoc_Cas3_HD_sf"/>
</dbReference>
<dbReference type="Gene3D" id="1.10.3210.30">
    <property type="match status" value="1"/>
</dbReference>
<evidence type="ECO:0000256" key="6">
    <source>
        <dbReference type="ARBA" id="ARBA00022806"/>
    </source>
</evidence>
<dbReference type="CDD" id="cd18785">
    <property type="entry name" value="SF2_C"/>
    <property type="match status" value="1"/>
</dbReference>
<keyword evidence="6 11" id="KW-0347">Helicase</keyword>
<dbReference type="PROSITE" id="PS51192">
    <property type="entry name" value="HELICASE_ATP_BIND_1"/>
    <property type="match status" value="1"/>
</dbReference>
<evidence type="ECO:0000256" key="7">
    <source>
        <dbReference type="ARBA" id="ARBA00022840"/>
    </source>
</evidence>
<dbReference type="SMART" id="SM00487">
    <property type="entry name" value="DEXDc"/>
    <property type="match status" value="1"/>
</dbReference>
<accession>A0A517M0I9</accession>
<comment type="similarity">
    <text evidence="1">In the N-terminal section; belongs to the CRISPR-associated nuclease Cas3-HD family.</text>
</comment>
<feature type="domain" description="HD Cas3-type" evidence="10">
    <location>
        <begin position="11"/>
        <end position="184"/>
    </location>
</feature>
<dbReference type="GO" id="GO:0005524">
    <property type="term" value="F:ATP binding"/>
    <property type="evidence" value="ECO:0007669"/>
    <property type="project" value="UniProtKB-KW"/>
</dbReference>
<dbReference type="CDD" id="cd17930">
    <property type="entry name" value="DEXHc_cas3"/>
    <property type="match status" value="1"/>
</dbReference>
<dbReference type="Proteomes" id="UP000319557">
    <property type="component" value="Chromosome"/>
</dbReference>
<dbReference type="GO" id="GO:0016787">
    <property type="term" value="F:hydrolase activity"/>
    <property type="evidence" value="ECO:0007669"/>
    <property type="project" value="UniProtKB-KW"/>
</dbReference>
<dbReference type="PROSITE" id="PS51643">
    <property type="entry name" value="HD_CAS3"/>
    <property type="match status" value="1"/>
</dbReference>
<dbReference type="Gene3D" id="3.40.50.300">
    <property type="entry name" value="P-loop containing nucleotide triphosphate hydrolases"/>
    <property type="match status" value="2"/>
</dbReference>
<evidence type="ECO:0000256" key="1">
    <source>
        <dbReference type="ARBA" id="ARBA00006847"/>
    </source>
</evidence>
<dbReference type="InterPro" id="IPR011545">
    <property type="entry name" value="DEAD/DEAH_box_helicase_dom"/>
</dbReference>
<dbReference type="GO" id="GO:0051607">
    <property type="term" value="P:defense response to virus"/>
    <property type="evidence" value="ECO:0007669"/>
    <property type="project" value="UniProtKB-KW"/>
</dbReference>
<dbReference type="NCBIfam" id="TIGR01596">
    <property type="entry name" value="cas3_HD"/>
    <property type="match status" value="1"/>
</dbReference>
<dbReference type="GO" id="GO:0004386">
    <property type="term" value="F:helicase activity"/>
    <property type="evidence" value="ECO:0007669"/>
    <property type="project" value="UniProtKB-KW"/>
</dbReference>
<sequence length="795" mass="88834">MFWGHSRNGRGHGVPEALADHIRRVDDFARKFSEPLDLSAAASISALMHDLGKYSDRFNNYVQGRSGCSSPDHWSAGARLVISALGGHNEQRLHLLDAIRLAIESHHSQLSTLSYPRESARRLDEYFASKSRLKCDEFAILMDRWRKDGFQLPGLGDERLASADAAAMLESRLLYSCLVDADFLATEGHFSGDVAIPYQPRSLAPEFDFGAAADHLESIMSSLPQSQPEMQWVRDHVGVQCRERALDAPGLFTLTAPTGSGKTLAMLLFAFRHAQKHGHRRIVFVMPFLTIVSQTAQVIHSALSSLPGFDPSWVLEDHSLAGRNVDGSADSENPEEMELVREQRLEADNWDAPIILTSSVKCLESLHANRPSVCRKLHRLAKSVLIFDEVQTLPPKLASLTLATLTHLSQRFGSTVLFATATQPAFEMLESEDRPPLPNLRSPSQLSGNPWAPTEILPEHDRLFQATAGRVKVKWWLDEELPLGEVASQIAKSDRSSLAIVNLKRHATQLFHEIGEHRCEVYHLSTSMCAEHRDQTLEVVRNRLAEERPVKLVSTQCIEAGVDFPKRSFEGGWRSMAPLPSIAQAAGRINRSFEYAAASVLNVFRPSVEGAHYPPGYGAGIAALQTLLTSLREEGIHPDETELISSPELMQRYYAILYGLTDEAAMTDKLLAAVEGLDFEGVRSEYRLIGCEQRNILVAYNKASQRHLLDWHARPNQQRGWTRDWMRAARPYTVTVYEFEFEKLAAAGCLFPIPFGAEEHLVPEECRWWALPEDAGYYDPNVGLEVPQEDGLLEV</sequence>
<evidence type="ECO:0000259" key="9">
    <source>
        <dbReference type="PROSITE" id="PS51192"/>
    </source>
</evidence>
<reference evidence="11 12" key="1">
    <citation type="submission" date="2019-02" db="EMBL/GenBank/DDBJ databases">
        <title>Deep-cultivation of Planctomycetes and their phenomic and genomic characterization uncovers novel biology.</title>
        <authorList>
            <person name="Wiegand S."/>
            <person name="Jogler M."/>
            <person name="Boedeker C."/>
            <person name="Pinto D."/>
            <person name="Vollmers J."/>
            <person name="Rivas-Marin E."/>
            <person name="Kohn T."/>
            <person name="Peeters S.H."/>
            <person name="Heuer A."/>
            <person name="Rast P."/>
            <person name="Oberbeckmann S."/>
            <person name="Bunk B."/>
            <person name="Jeske O."/>
            <person name="Meyerdierks A."/>
            <person name="Storesund J.E."/>
            <person name="Kallscheuer N."/>
            <person name="Luecker S."/>
            <person name="Lage O.M."/>
            <person name="Pohl T."/>
            <person name="Merkel B.J."/>
            <person name="Hornburger P."/>
            <person name="Mueller R.-W."/>
            <person name="Bruemmer F."/>
            <person name="Labrenz M."/>
            <person name="Spormann A.M."/>
            <person name="Op den Camp H."/>
            <person name="Overmann J."/>
            <person name="Amann R."/>
            <person name="Jetten M.S.M."/>
            <person name="Mascher T."/>
            <person name="Medema M.H."/>
            <person name="Devos D.P."/>
            <person name="Kaster A.-K."/>
            <person name="Ovreas L."/>
            <person name="Rohde M."/>
            <person name="Galperin M.Y."/>
            <person name="Jogler C."/>
        </authorList>
    </citation>
    <scope>NUCLEOTIDE SEQUENCE [LARGE SCALE GENOMIC DNA]</scope>
    <source>
        <strain evidence="11 12">EC9</strain>
    </source>
</reference>
<evidence type="ECO:0000256" key="4">
    <source>
        <dbReference type="ARBA" id="ARBA00022741"/>
    </source>
</evidence>
<evidence type="ECO:0000259" key="10">
    <source>
        <dbReference type="PROSITE" id="PS51643"/>
    </source>
</evidence>
<keyword evidence="4" id="KW-0547">Nucleotide-binding</keyword>
<keyword evidence="8" id="KW-0051">Antiviral defense</keyword>
<feature type="domain" description="Helicase ATP-binding" evidence="9">
    <location>
        <begin position="243"/>
        <end position="441"/>
    </location>
</feature>
<protein>
    <submittedName>
        <fullName evidence="11">DEAD/DEAH box helicase</fullName>
    </submittedName>
</protein>
<dbReference type="Pfam" id="PF00270">
    <property type="entry name" value="DEAD"/>
    <property type="match status" value="1"/>
</dbReference>
<evidence type="ECO:0000313" key="12">
    <source>
        <dbReference type="Proteomes" id="UP000319557"/>
    </source>
</evidence>
<evidence type="ECO:0000313" key="11">
    <source>
        <dbReference type="EMBL" id="QDS88383.1"/>
    </source>
</evidence>
<dbReference type="GO" id="GO:0003676">
    <property type="term" value="F:nucleic acid binding"/>
    <property type="evidence" value="ECO:0007669"/>
    <property type="project" value="InterPro"/>
</dbReference>
<evidence type="ECO:0000256" key="2">
    <source>
        <dbReference type="ARBA" id="ARBA00009046"/>
    </source>
</evidence>
<evidence type="ECO:0000256" key="8">
    <source>
        <dbReference type="ARBA" id="ARBA00023118"/>
    </source>
</evidence>
<evidence type="ECO:0000256" key="3">
    <source>
        <dbReference type="ARBA" id="ARBA00022723"/>
    </source>
</evidence>
<dbReference type="KEGG" id="ruv:EC9_25730"/>
<keyword evidence="5" id="KW-0378">Hydrolase</keyword>
<proteinExistence type="inferred from homology"/>
<dbReference type="InterPro" id="IPR054712">
    <property type="entry name" value="Cas3-like_dom"/>
</dbReference>
<dbReference type="EMBL" id="CP036261">
    <property type="protein sequence ID" value="QDS88383.1"/>
    <property type="molecule type" value="Genomic_DNA"/>
</dbReference>
<comment type="similarity">
    <text evidence="2">In the central section; belongs to the CRISPR-associated helicase Cas3 family.</text>
</comment>
<gene>
    <name evidence="11" type="ORF">EC9_25730</name>
</gene>
<dbReference type="InterPro" id="IPR027417">
    <property type="entry name" value="P-loop_NTPase"/>
</dbReference>
<evidence type="ECO:0000256" key="5">
    <source>
        <dbReference type="ARBA" id="ARBA00022801"/>
    </source>
</evidence>
<dbReference type="Pfam" id="PF22590">
    <property type="entry name" value="Cas3-like_C_2"/>
    <property type="match status" value="1"/>
</dbReference>
<dbReference type="SUPFAM" id="SSF52540">
    <property type="entry name" value="P-loop containing nucleoside triphosphate hydrolases"/>
    <property type="match status" value="1"/>
</dbReference>
<name>A0A517M0I9_9BACT</name>
<dbReference type="CDD" id="cd09641">
    <property type="entry name" value="Cas3''_I"/>
    <property type="match status" value="1"/>
</dbReference>
<dbReference type="OrthoDB" id="9810236at2"/>
<keyword evidence="12" id="KW-1185">Reference proteome</keyword>
<dbReference type="InterPro" id="IPR006483">
    <property type="entry name" value="CRISPR-assoc_Cas3_HD"/>
</dbReference>
<dbReference type="InterPro" id="IPR014001">
    <property type="entry name" value="Helicase_ATP-bd"/>
</dbReference>
<dbReference type="AlphaFoldDB" id="A0A517M0I9"/>